<reference evidence="1 2" key="1">
    <citation type="journal article" date="2011" name="PLoS Pathog.">
        <title>Dynamic evolution of pathogenicity revealed by sequencing and comparative genomics of 19 Pseudomonas syringae isolates.</title>
        <authorList>
            <person name="Baltrus D.A."/>
            <person name="Nishimura M.T."/>
            <person name="Romanchuk A."/>
            <person name="Chang J.H."/>
            <person name="Mukhtar M.S."/>
            <person name="Cherkis K."/>
            <person name="Roach J."/>
            <person name="Grant S.R."/>
            <person name="Jones C.D."/>
            <person name="Dangl J.L."/>
        </authorList>
    </citation>
    <scope>NUCLEOTIDE SEQUENCE [LARGE SCALE GENOMIC DNA]</scope>
    <source>
        <strain evidence="2">M301072PT</strain>
    </source>
</reference>
<dbReference type="EMBL" id="AEAH01000718">
    <property type="protein sequence ID" value="EGH30273.1"/>
    <property type="molecule type" value="Genomic_DNA"/>
</dbReference>
<organism evidence="1 2">
    <name type="scientific">Pseudomonas syringae pv. japonica str. M301072</name>
    <dbReference type="NCBI Taxonomy" id="629262"/>
    <lineage>
        <taxon>Bacteria</taxon>
        <taxon>Pseudomonadati</taxon>
        <taxon>Pseudomonadota</taxon>
        <taxon>Gammaproteobacteria</taxon>
        <taxon>Pseudomonadales</taxon>
        <taxon>Pseudomonadaceae</taxon>
        <taxon>Pseudomonas</taxon>
        <taxon>Pseudomonas syringae</taxon>
    </lineage>
</organism>
<dbReference type="Proteomes" id="UP000004471">
    <property type="component" value="Unassembled WGS sequence"/>
</dbReference>
<sequence length="46" mass="5321">LREQVRYGLRPESKAGLCMTMVAERGHDSYRIIPHAPAWELSIRLI</sequence>
<comment type="caution">
    <text evidence="1">The sequence shown here is derived from an EMBL/GenBank/DDBJ whole genome shotgun (WGS) entry which is preliminary data.</text>
</comment>
<accession>F3FJ87</accession>
<dbReference type="AlphaFoldDB" id="F3FJ87"/>
<gene>
    <name evidence="1" type="ORF">PSYJA_15362</name>
</gene>
<protein>
    <submittedName>
        <fullName evidence="1">Uncharacterized protein</fullName>
    </submittedName>
</protein>
<proteinExistence type="predicted"/>
<feature type="non-terminal residue" evidence="1">
    <location>
        <position position="1"/>
    </location>
</feature>
<evidence type="ECO:0000313" key="2">
    <source>
        <dbReference type="Proteomes" id="UP000004471"/>
    </source>
</evidence>
<dbReference type="HOGENOM" id="CLU_3193321_0_0_6"/>
<evidence type="ECO:0000313" key="1">
    <source>
        <dbReference type="EMBL" id="EGH30273.1"/>
    </source>
</evidence>
<name>F3FJ87_PSESX</name>